<protein>
    <recommendedName>
        <fullName evidence="6">RNA polymerase sigma factor SigI</fullName>
    </recommendedName>
</protein>
<comment type="subunit">
    <text evidence="6">Interacts with RsgI.</text>
</comment>
<dbReference type="Pfam" id="PF04542">
    <property type="entry name" value="Sigma70_r2"/>
    <property type="match status" value="1"/>
</dbReference>
<proteinExistence type="inferred from homology"/>
<evidence type="ECO:0000313" key="8">
    <source>
        <dbReference type="EMBL" id="SHJ76608.1"/>
    </source>
</evidence>
<feature type="domain" description="RNA polymerase sigma-70 region 2" evidence="7">
    <location>
        <begin position="31"/>
        <end position="100"/>
    </location>
</feature>
<dbReference type="InterPro" id="IPR013325">
    <property type="entry name" value="RNA_pol_sigma_r2"/>
</dbReference>
<dbReference type="SUPFAM" id="SSF88946">
    <property type="entry name" value="Sigma2 domain of RNA polymerase sigma factors"/>
    <property type="match status" value="1"/>
</dbReference>
<evidence type="ECO:0000256" key="6">
    <source>
        <dbReference type="HAMAP-Rule" id="MF_02064"/>
    </source>
</evidence>
<keyword evidence="6" id="KW-0346">Stress response</keyword>
<dbReference type="HAMAP" id="MF_02064">
    <property type="entry name" value="Sigma70_SigI"/>
    <property type="match status" value="1"/>
</dbReference>
<sequence>MARLLNFFKKDTFSDRLQKIKSGDSEEREKLIQEYIPFVIKTVSNHINRYLESENSEEYSIGLEAFNEAIDKYESSRGNFISFAELVIKSRITDYLRKVKKHSMTLSIDQLEKGEEKWSHDNLRTEDFTERIALKDEIQILEKRLSAFEISFQDLVEEAPKHSDTRGKAIEISKYIVGHQELKDELMRKKTLPSSRLVQETNVTIKMLKRSRKFIIATALILDSDLDGLKQYILGSKGGVSHGL</sequence>
<name>A0A1M6LZI9_9FIRM</name>
<evidence type="ECO:0000256" key="2">
    <source>
        <dbReference type="ARBA" id="ARBA00023015"/>
    </source>
</evidence>
<dbReference type="GO" id="GO:0016987">
    <property type="term" value="F:sigma factor activity"/>
    <property type="evidence" value="ECO:0007669"/>
    <property type="project" value="UniProtKB-UniRule"/>
</dbReference>
<dbReference type="GO" id="GO:0003677">
    <property type="term" value="F:DNA binding"/>
    <property type="evidence" value="ECO:0007669"/>
    <property type="project" value="UniProtKB-UniRule"/>
</dbReference>
<evidence type="ECO:0000259" key="7">
    <source>
        <dbReference type="Pfam" id="PF04542"/>
    </source>
</evidence>
<dbReference type="RefSeq" id="WP_190014532.1">
    <property type="nucleotide sequence ID" value="NZ_FQZV01000040.1"/>
</dbReference>
<dbReference type="AlphaFoldDB" id="A0A1M6LZI9"/>
<dbReference type="InterPro" id="IPR007627">
    <property type="entry name" value="RNA_pol_sigma70_r2"/>
</dbReference>
<keyword evidence="9" id="KW-1185">Reference proteome</keyword>
<keyword evidence="3 6" id="KW-0731">Sigma factor</keyword>
<comment type="similarity">
    <text evidence="6">Belongs to the sigma-70 factor family. SigI subfamily.</text>
</comment>
<evidence type="ECO:0000256" key="4">
    <source>
        <dbReference type="ARBA" id="ARBA00023125"/>
    </source>
</evidence>
<keyword evidence="1 6" id="KW-0963">Cytoplasm</keyword>
<dbReference type="InterPro" id="IPR014244">
    <property type="entry name" value="RNA_pol_sigma-I"/>
</dbReference>
<evidence type="ECO:0000256" key="5">
    <source>
        <dbReference type="ARBA" id="ARBA00023163"/>
    </source>
</evidence>
<comment type="subcellular location">
    <subcellularLocation>
        <location evidence="6">Cytoplasm</location>
    </subcellularLocation>
</comment>
<dbReference type="PIRSF" id="PIRSF038953">
    <property type="entry name" value="SigI"/>
    <property type="match status" value="1"/>
</dbReference>
<keyword evidence="5 6" id="KW-0804">Transcription</keyword>
<evidence type="ECO:0000256" key="1">
    <source>
        <dbReference type="ARBA" id="ARBA00022490"/>
    </source>
</evidence>
<dbReference type="STRING" id="1121919.SAMN02745975_02822"/>
<comment type="activity regulation">
    <text evidence="6">Negatively regulated by the anti-sigma-I factor RsgI.</text>
</comment>
<dbReference type="NCBIfam" id="TIGR02895">
    <property type="entry name" value="spore_sigI"/>
    <property type="match status" value="1"/>
</dbReference>
<keyword evidence="2 6" id="KW-0805">Transcription regulation</keyword>
<organism evidence="8 9">
    <name type="scientific">Geosporobacter subterraneus DSM 17957</name>
    <dbReference type="NCBI Taxonomy" id="1121919"/>
    <lineage>
        <taxon>Bacteria</taxon>
        <taxon>Bacillati</taxon>
        <taxon>Bacillota</taxon>
        <taxon>Clostridia</taxon>
        <taxon>Peptostreptococcales</taxon>
        <taxon>Thermotaleaceae</taxon>
        <taxon>Geosporobacter</taxon>
    </lineage>
</organism>
<accession>A0A1M6LZI9</accession>
<gene>
    <name evidence="6" type="primary">sigI</name>
    <name evidence="8" type="ORF">SAMN02745975_02822</name>
</gene>
<reference evidence="9" key="1">
    <citation type="submission" date="2016-11" db="EMBL/GenBank/DDBJ databases">
        <authorList>
            <person name="Varghese N."/>
            <person name="Submissions S."/>
        </authorList>
    </citation>
    <scope>NUCLEOTIDE SEQUENCE [LARGE SCALE GENOMIC DNA]</scope>
    <source>
        <strain evidence="9">DSM 17957</strain>
    </source>
</reference>
<dbReference type="EMBL" id="FQZV01000040">
    <property type="protein sequence ID" value="SHJ76608.1"/>
    <property type="molecule type" value="Genomic_DNA"/>
</dbReference>
<feature type="DNA-binding region" description="H-T-H motif" evidence="6">
    <location>
        <begin position="194"/>
        <end position="213"/>
    </location>
</feature>
<comment type="function">
    <text evidence="6">Sigma factors are initiation factors that promote the attachment of RNA polymerase to specific initiation sites and are then released.</text>
</comment>
<feature type="short sequence motif" description="Polymerase core binding" evidence="6">
    <location>
        <begin position="57"/>
        <end position="70"/>
    </location>
</feature>
<keyword evidence="4 6" id="KW-0238">DNA-binding</keyword>
<evidence type="ECO:0000256" key="3">
    <source>
        <dbReference type="ARBA" id="ARBA00023082"/>
    </source>
</evidence>
<dbReference type="Proteomes" id="UP000184536">
    <property type="component" value="Unassembled WGS sequence"/>
</dbReference>
<dbReference type="GO" id="GO:0006352">
    <property type="term" value="P:DNA-templated transcription initiation"/>
    <property type="evidence" value="ECO:0007669"/>
    <property type="project" value="UniProtKB-UniRule"/>
</dbReference>
<evidence type="ECO:0000313" key="9">
    <source>
        <dbReference type="Proteomes" id="UP000184536"/>
    </source>
</evidence>
<dbReference type="Gene3D" id="1.10.1740.10">
    <property type="match status" value="1"/>
</dbReference>
<dbReference type="GO" id="GO:0005737">
    <property type="term" value="C:cytoplasm"/>
    <property type="evidence" value="ECO:0007669"/>
    <property type="project" value="UniProtKB-SubCell"/>
</dbReference>